<gene>
    <name evidence="3" type="ORF">E2650_19230</name>
</gene>
<dbReference type="Proteomes" id="UP001152518">
    <property type="component" value="Unassembled WGS sequence"/>
</dbReference>
<evidence type="ECO:0000313" key="3">
    <source>
        <dbReference type="EMBL" id="MDG5901985.1"/>
    </source>
</evidence>
<accession>A0A1E3UX40</accession>
<reference evidence="3" key="2">
    <citation type="submission" date="2019-04" db="EMBL/GenBank/DDBJ databases">
        <authorList>
            <person name="Zou H."/>
        </authorList>
    </citation>
    <scope>NUCLEOTIDE SEQUENCE</scope>
    <source>
        <strain evidence="3">2015oxa</strain>
    </source>
</reference>
<name>A0A1E3UX40_9GAMM</name>
<comment type="caution">
    <text evidence="3">The sequence shown here is derived from an EMBL/GenBank/DDBJ whole genome shotgun (WGS) entry which is preliminary data.</text>
</comment>
<keyword evidence="1" id="KW-0175">Coiled coil</keyword>
<dbReference type="AlphaFoldDB" id="A0A1E3UX40"/>
<keyword evidence="2" id="KW-1133">Transmembrane helix</keyword>
<keyword evidence="2" id="KW-0472">Membrane</keyword>
<reference evidence="3" key="1">
    <citation type="journal article" date="2019" name="Int J Environ Res Public Health">
        <title>Characterization of Chromosome-Mediated BlaOXA-894 in Shewanella xiamenensis Isolated from Pig Wastewater.</title>
        <authorList>
            <person name="Zou H."/>
            <person name="Zhou Z."/>
            <person name="Xia H."/>
            <person name="Zhao Q."/>
            <person name="Li X."/>
        </authorList>
    </citation>
    <scope>NUCLEOTIDE SEQUENCE</scope>
    <source>
        <strain evidence="3">2015oxa</strain>
    </source>
</reference>
<dbReference type="RefSeq" id="WP_037421910.1">
    <property type="nucleotide sequence ID" value="NZ_AP025014.1"/>
</dbReference>
<dbReference type="OrthoDB" id="6268604at2"/>
<sequence>MNPATLALLIPIFAIVGGYAVAIMKIRERGSSANNKLQADNQLLHIELDKLRERVEVLEQLVTDESFQLKREFKRV</sequence>
<dbReference type="GeneID" id="75187301"/>
<feature type="coiled-coil region" evidence="1">
    <location>
        <begin position="34"/>
        <end position="61"/>
    </location>
</feature>
<protein>
    <submittedName>
        <fullName evidence="3">Uncharacterized protein</fullName>
    </submittedName>
</protein>
<organism evidence="3">
    <name type="scientific">Shewanella xiamenensis</name>
    <dbReference type="NCBI Taxonomy" id="332186"/>
    <lineage>
        <taxon>Bacteria</taxon>
        <taxon>Pseudomonadati</taxon>
        <taxon>Pseudomonadota</taxon>
        <taxon>Gammaproteobacteria</taxon>
        <taxon>Alteromonadales</taxon>
        <taxon>Shewanellaceae</taxon>
        <taxon>Shewanella</taxon>
    </lineage>
</organism>
<feature type="transmembrane region" description="Helical" evidence="2">
    <location>
        <begin position="6"/>
        <end position="26"/>
    </location>
</feature>
<keyword evidence="2" id="KW-0812">Transmembrane</keyword>
<evidence type="ECO:0000256" key="1">
    <source>
        <dbReference type="SAM" id="Coils"/>
    </source>
</evidence>
<evidence type="ECO:0000256" key="2">
    <source>
        <dbReference type="SAM" id="Phobius"/>
    </source>
</evidence>
<dbReference type="EMBL" id="SUNE01000021">
    <property type="protein sequence ID" value="MDG5901985.1"/>
    <property type="molecule type" value="Genomic_DNA"/>
</dbReference>
<proteinExistence type="predicted"/>